<keyword evidence="3" id="KW-1185">Reference proteome</keyword>
<dbReference type="PANTHER" id="PTHR35306:SF5">
    <property type="match status" value="1"/>
</dbReference>
<dbReference type="EMBL" id="JACXVP010000006">
    <property type="protein sequence ID" value="KAG5603338.1"/>
    <property type="molecule type" value="Genomic_DNA"/>
</dbReference>
<gene>
    <name evidence="2" type="ORF">H5410_034708</name>
</gene>
<reference evidence="2 3" key="1">
    <citation type="submission" date="2020-09" db="EMBL/GenBank/DDBJ databases">
        <title>De no assembly of potato wild relative species, Solanum commersonii.</title>
        <authorList>
            <person name="Cho K."/>
        </authorList>
    </citation>
    <scope>NUCLEOTIDE SEQUENCE [LARGE SCALE GENOMIC DNA]</scope>
    <source>
        <strain evidence="2">LZ3.2</strain>
        <tissue evidence="2">Leaf</tissue>
    </source>
</reference>
<dbReference type="AlphaFoldDB" id="A0A9J5YSH9"/>
<dbReference type="Proteomes" id="UP000824120">
    <property type="component" value="Chromosome 6"/>
</dbReference>
<comment type="caution">
    <text evidence="2">The sequence shown here is derived from an EMBL/GenBank/DDBJ whole genome shotgun (WGS) entry which is preliminary data.</text>
</comment>
<dbReference type="OrthoDB" id="1921042at2759"/>
<name>A0A9J5YSH9_SOLCO</name>
<dbReference type="Pfam" id="PF15365">
    <property type="entry name" value="PNRC"/>
    <property type="match status" value="1"/>
</dbReference>
<dbReference type="InterPro" id="IPR028322">
    <property type="entry name" value="PNRC-like_rgn"/>
</dbReference>
<evidence type="ECO:0000313" key="2">
    <source>
        <dbReference type="EMBL" id="KAG5603338.1"/>
    </source>
</evidence>
<protein>
    <submittedName>
        <fullName evidence="2">Uncharacterized protein</fullName>
    </submittedName>
</protein>
<dbReference type="PANTHER" id="PTHR35306">
    <property type="entry name" value="BNAA03G57290D PROTEIN"/>
    <property type="match status" value="1"/>
</dbReference>
<feature type="region of interest" description="Disordered" evidence="1">
    <location>
        <begin position="164"/>
        <end position="197"/>
    </location>
</feature>
<accession>A0A9J5YSH9</accession>
<evidence type="ECO:0000256" key="1">
    <source>
        <dbReference type="SAM" id="MobiDB-lite"/>
    </source>
</evidence>
<organism evidence="2 3">
    <name type="scientific">Solanum commersonii</name>
    <name type="common">Commerson's wild potato</name>
    <name type="synonym">Commerson's nightshade</name>
    <dbReference type="NCBI Taxonomy" id="4109"/>
    <lineage>
        <taxon>Eukaryota</taxon>
        <taxon>Viridiplantae</taxon>
        <taxon>Streptophyta</taxon>
        <taxon>Embryophyta</taxon>
        <taxon>Tracheophyta</taxon>
        <taxon>Spermatophyta</taxon>
        <taxon>Magnoliopsida</taxon>
        <taxon>eudicotyledons</taxon>
        <taxon>Gunneridae</taxon>
        <taxon>Pentapetalae</taxon>
        <taxon>asterids</taxon>
        <taxon>lamiids</taxon>
        <taxon>Solanales</taxon>
        <taxon>Solanaceae</taxon>
        <taxon>Solanoideae</taxon>
        <taxon>Solaneae</taxon>
        <taxon>Solanum</taxon>
    </lineage>
</organism>
<evidence type="ECO:0000313" key="3">
    <source>
        <dbReference type="Proteomes" id="UP000824120"/>
    </source>
</evidence>
<sequence length="315" mass="35966">MDPQNILRRPYHFRNYIRKEGLFIQYVTGLQTKFEYDLGLISDPEIQDKEKNFIINHTFQHLLHYILSDISYWIIDLKKLKGEVVIVDRFYIDVISKRQYESLNSVVSVPRHRNQNYGESRAQDPTRFGSFGSPHQNCRAFESRASSYQTQSKSCKKPVIKRALSGSLSPKTRPPLTSLPVNTVKSHSENQKKSGKTARNCTIAIPFNLKVDVDSKNEDFLNDELPFSELWAGPAYSNSPPPSSLPMPKFFLRPKKNASLEFPTSVSDIDLRPIAKSAPASPTRERSLSPGIVYDGTDSVTQTLRRMLNLEINDR</sequence>
<proteinExistence type="predicted"/>
<dbReference type="GO" id="GO:0016071">
    <property type="term" value="P:mRNA metabolic process"/>
    <property type="evidence" value="ECO:0007669"/>
    <property type="project" value="UniProtKB-ARBA"/>
</dbReference>